<keyword evidence="5" id="KW-1185">Reference proteome</keyword>
<evidence type="ECO:0000313" key="5">
    <source>
        <dbReference type="Proteomes" id="UP001140453"/>
    </source>
</evidence>
<dbReference type="GO" id="GO:0071949">
    <property type="term" value="F:FAD binding"/>
    <property type="evidence" value="ECO:0007669"/>
    <property type="project" value="InterPro"/>
</dbReference>
<dbReference type="InterPro" id="IPR036318">
    <property type="entry name" value="FAD-bd_PCMH-like_sf"/>
</dbReference>
<feature type="domain" description="FAD-binding PCMH-type" evidence="3">
    <location>
        <begin position="115"/>
        <end position="294"/>
    </location>
</feature>
<evidence type="ECO:0000256" key="1">
    <source>
        <dbReference type="ARBA" id="ARBA00005466"/>
    </source>
</evidence>
<dbReference type="Pfam" id="PF01565">
    <property type="entry name" value="FAD_binding_4"/>
    <property type="match status" value="1"/>
</dbReference>
<dbReference type="Pfam" id="PF08031">
    <property type="entry name" value="BBE"/>
    <property type="match status" value="1"/>
</dbReference>
<dbReference type="InterPro" id="IPR016169">
    <property type="entry name" value="FAD-bd_PCMH_sub2"/>
</dbReference>
<proteinExistence type="inferred from homology"/>
<gene>
    <name evidence="4" type="ORF">N0V93_004887</name>
</gene>
<dbReference type="PROSITE" id="PS51387">
    <property type="entry name" value="FAD_PCMH"/>
    <property type="match status" value="1"/>
</dbReference>
<name>A0A9W8YUI6_9PEZI</name>
<keyword evidence="2" id="KW-0560">Oxidoreductase</keyword>
<dbReference type="AlphaFoldDB" id="A0A9W8YUI6"/>
<dbReference type="SUPFAM" id="SSF56176">
    <property type="entry name" value="FAD-binding/transporter-associated domain-like"/>
    <property type="match status" value="1"/>
</dbReference>
<dbReference type="Proteomes" id="UP001140453">
    <property type="component" value="Unassembled WGS sequence"/>
</dbReference>
<dbReference type="PANTHER" id="PTHR13878:SF91">
    <property type="entry name" value="FAD BINDING DOMAIN PROTEIN (AFU_ORTHOLOGUE AFUA_6G12070)-RELATED"/>
    <property type="match status" value="1"/>
</dbReference>
<comment type="similarity">
    <text evidence="1">Belongs to the oxygen-dependent FAD-linked oxidoreductase family.</text>
</comment>
<dbReference type="OrthoDB" id="9983560at2759"/>
<comment type="caution">
    <text evidence="4">The sequence shown here is derived from an EMBL/GenBank/DDBJ whole genome shotgun (WGS) entry which is preliminary data.</text>
</comment>
<evidence type="ECO:0000256" key="2">
    <source>
        <dbReference type="ARBA" id="ARBA00023002"/>
    </source>
</evidence>
<dbReference type="InterPro" id="IPR016166">
    <property type="entry name" value="FAD-bd_PCMH"/>
</dbReference>
<dbReference type="InterPro" id="IPR050432">
    <property type="entry name" value="FAD-linked_Oxidoreductases_BP"/>
</dbReference>
<dbReference type="Gene3D" id="3.30.465.10">
    <property type="match status" value="2"/>
</dbReference>
<reference evidence="4" key="1">
    <citation type="submission" date="2022-10" db="EMBL/GenBank/DDBJ databases">
        <title>Tapping the CABI collections for fungal endophytes: first genome assemblies for Collariella, Neodidymelliopsis, Ascochyta clinopodiicola, Didymella pomorum, Didymosphaeria variabile, Neocosmospora piperis and Neocucurbitaria cava.</title>
        <authorList>
            <person name="Hill R."/>
        </authorList>
    </citation>
    <scope>NUCLEOTIDE SEQUENCE</scope>
    <source>
        <strain evidence="4">IMI 355082</strain>
    </source>
</reference>
<sequence length="588" mass="63466">MRASLASTLGLYATVPTTSFVAASDSTCKCLPSDACWPLEEVWDSLNTTVGGNLIKTVPLATVCHDPNFNNGTCSTLQNGWEDPTTHMSDPSSVMAPFFANQSCDPFTAESKPCGYGNYVRYAVNVSTSSDVVAAVNFAKEHNIRLVIRNTGHDYLGRSTGAGSLSVWTHYLKDIEIMNWADQYYNGSAIKLGAGVQGFDVFDATKDKGLVVVGGECPTVGITGGYTQGGGHSALSTSFGLSADNVLEWEAVTADGELVTASRTKNTDLYWALSGGGAGNYAVVLSMTVKTHPDAPIGAATLSFYAATMSNDTFYQAINAFHVALPAMVDAGSMVVYYFTSSFFMIAPLTAYDKTQAEVEAILAPYLATLDSMGVNYTAAYTESATYYDHYNTYFGPLPNGAIDVGIAQYGGRLIPRSAVQSNNTLFYDTLRFVAEQDVTFIGVGTDVSKSATVEQNGVIPAWREALVHATLTTVWSWDPSDWDLMLQRQTLMTDTIIPALEVVTPGSGAYMNEADFRQKNFQTAFFGSKYDKLLSIKQKYDPDNLFYATAAVGSEAWTVAEDGRMCKTETQETLDISLGVDISLDWI</sequence>
<dbReference type="GO" id="GO:0016491">
    <property type="term" value="F:oxidoreductase activity"/>
    <property type="evidence" value="ECO:0007669"/>
    <property type="project" value="UniProtKB-KW"/>
</dbReference>
<dbReference type="EMBL" id="JAPEVB010000003">
    <property type="protein sequence ID" value="KAJ4391270.1"/>
    <property type="molecule type" value="Genomic_DNA"/>
</dbReference>
<dbReference type="PANTHER" id="PTHR13878">
    <property type="entry name" value="GULONOLACTONE OXIDASE"/>
    <property type="match status" value="1"/>
</dbReference>
<accession>A0A9W8YUI6</accession>
<dbReference type="InterPro" id="IPR012951">
    <property type="entry name" value="BBE"/>
</dbReference>
<evidence type="ECO:0000313" key="4">
    <source>
        <dbReference type="EMBL" id="KAJ4391270.1"/>
    </source>
</evidence>
<organism evidence="4 5">
    <name type="scientific">Gnomoniopsis smithogilvyi</name>
    <dbReference type="NCBI Taxonomy" id="1191159"/>
    <lineage>
        <taxon>Eukaryota</taxon>
        <taxon>Fungi</taxon>
        <taxon>Dikarya</taxon>
        <taxon>Ascomycota</taxon>
        <taxon>Pezizomycotina</taxon>
        <taxon>Sordariomycetes</taxon>
        <taxon>Sordariomycetidae</taxon>
        <taxon>Diaporthales</taxon>
        <taxon>Gnomoniaceae</taxon>
        <taxon>Gnomoniopsis</taxon>
    </lineage>
</organism>
<dbReference type="InterPro" id="IPR006094">
    <property type="entry name" value="Oxid_FAD_bind_N"/>
</dbReference>
<protein>
    <recommendedName>
        <fullName evidence="3">FAD-binding PCMH-type domain-containing protein</fullName>
    </recommendedName>
</protein>
<evidence type="ECO:0000259" key="3">
    <source>
        <dbReference type="PROSITE" id="PS51387"/>
    </source>
</evidence>